<protein>
    <recommendedName>
        <fullName evidence="4">Serpin domain-containing protein</fullName>
    </recommendedName>
</protein>
<evidence type="ECO:0000256" key="1">
    <source>
        <dbReference type="SAM" id="MobiDB-lite"/>
    </source>
</evidence>
<proteinExistence type="predicted"/>
<dbReference type="AlphaFoldDB" id="A0A016RYM6"/>
<dbReference type="STRING" id="53326.A0A016RYM6"/>
<accession>A0A016RYM6</accession>
<evidence type="ECO:0000313" key="2">
    <source>
        <dbReference type="EMBL" id="EYB83475.1"/>
    </source>
</evidence>
<evidence type="ECO:0000313" key="3">
    <source>
        <dbReference type="Proteomes" id="UP000024635"/>
    </source>
</evidence>
<feature type="compositionally biased region" description="Basic residues" evidence="1">
    <location>
        <begin position="63"/>
        <end position="85"/>
    </location>
</feature>
<gene>
    <name evidence="2" type="primary">Acey_s0334.g2827</name>
    <name evidence="2" type="ORF">Y032_0334g2827</name>
</gene>
<reference evidence="3" key="1">
    <citation type="journal article" date="2015" name="Nat. Genet.">
        <title>The genome and transcriptome of the zoonotic hookworm Ancylostoma ceylanicum identify infection-specific gene families.</title>
        <authorList>
            <person name="Schwarz E.M."/>
            <person name="Hu Y."/>
            <person name="Antoshechkin I."/>
            <person name="Miller M.M."/>
            <person name="Sternberg P.W."/>
            <person name="Aroian R.V."/>
        </authorList>
    </citation>
    <scope>NUCLEOTIDE SEQUENCE</scope>
    <source>
        <strain evidence="3">HY135</strain>
    </source>
</reference>
<dbReference type="Proteomes" id="UP000024635">
    <property type="component" value="Unassembled WGS sequence"/>
</dbReference>
<dbReference type="SUPFAM" id="SSF56574">
    <property type="entry name" value="Serpins"/>
    <property type="match status" value="1"/>
</dbReference>
<dbReference type="EMBL" id="JARK01001670">
    <property type="protein sequence ID" value="EYB83475.1"/>
    <property type="molecule type" value="Genomic_DNA"/>
</dbReference>
<comment type="caution">
    <text evidence="2">The sequence shown here is derived from an EMBL/GenBank/DDBJ whole genome shotgun (WGS) entry which is preliminary data.</text>
</comment>
<feature type="compositionally biased region" description="Basic residues" evidence="1">
    <location>
        <begin position="550"/>
        <end position="578"/>
    </location>
</feature>
<feature type="region of interest" description="Disordered" evidence="1">
    <location>
        <begin position="544"/>
        <end position="593"/>
    </location>
</feature>
<organism evidence="2 3">
    <name type="scientific">Ancylostoma ceylanicum</name>
    <dbReference type="NCBI Taxonomy" id="53326"/>
    <lineage>
        <taxon>Eukaryota</taxon>
        <taxon>Metazoa</taxon>
        <taxon>Ecdysozoa</taxon>
        <taxon>Nematoda</taxon>
        <taxon>Chromadorea</taxon>
        <taxon>Rhabditida</taxon>
        <taxon>Rhabditina</taxon>
        <taxon>Rhabditomorpha</taxon>
        <taxon>Strongyloidea</taxon>
        <taxon>Ancylostomatidae</taxon>
        <taxon>Ancylostomatinae</taxon>
        <taxon>Ancylostoma</taxon>
    </lineage>
</organism>
<keyword evidence="3" id="KW-1185">Reference proteome</keyword>
<evidence type="ECO:0008006" key="4">
    <source>
        <dbReference type="Google" id="ProtNLM"/>
    </source>
</evidence>
<sequence>MFALENIREERLSAWSIGSLSPRLSPMLRWLSNALHITTADEVSFMDQETSTSVHESSESRSKPRKKSRSKKTRSKQKKKPPKARLRGAIVPFLERWIMKTVRHQDTSQKKPGNQVFAPLPTICALYAVMQALPKKKKQHLRENFTLYMDGVQELRNSVASQPKLLPTAMFSFVKLIVDDDEKTVVSARFMMKLKELTQSDVVLACSPQRMGRFLRAMTGGAIDGPRSSHGCSCIYATAGLRAQWCGKILQFIKILNYSTCVDGDDPLAASKSTLRDRAAHDAIVAAVAHTFDCNQAARSRRVLSEAADGSPPPTPILIEPSLKATPANSSTFTSTYSFRQKHPYVRLKTEAKVLSMHHCEIWEIPVIAAKTAFNLVLIRPRFIGELQRLKTRMTGEDLKDILHELLNTESKKHKILLPIFSIVNEENMLHVWFKNDAKNLQEGVIPPIEAIWNVAKFSISVDGIGVKDLKLEDNPRAPISLWSHHTDEDLWQSHEQLSASIDSSFLFVVTRNGDIPLLAGCYTGNPPAPATAFSIPCPQEIIDKPPPKVLKKPKPKLTKRQKRAEKRRRKRAAKLKRREQMLLQESESREKN</sequence>
<name>A0A016RYM6_9BILA</name>
<dbReference type="OrthoDB" id="5849168at2759"/>
<feature type="region of interest" description="Disordered" evidence="1">
    <location>
        <begin position="47"/>
        <end position="85"/>
    </location>
</feature>
<dbReference type="InterPro" id="IPR036186">
    <property type="entry name" value="Serpin_sf"/>
</dbReference>